<comment type="caution">
    <text evidence="1">The sequence shown here is derived from an EMBL/GenBank/DDBJ whole genome shotgun (WGS) entry which is preliminary data.</text>
</comment>
<keyword evidence="2" id="KW-1185">Reference proteome</keyword>
<evidence type="ECO:0000313" key="1">
    <source>
        <dbReference type="EMBL" id="MEP0866038.1"/>
    </source>
</evidence>
<protein>
    <submittedName>
        <fullName evidence="1">Uncharacterized protein</fullName>
    </submittedName>
</protein>
<sequence length="140" mass="16046">MKNRNPVVAIGLHAASPVLLEKWMSQGYLKNLSCLREQGADGRLDYTKSSNETQRWTTFLAGCLPRNTGYWGRIKFDENTYELEENETYDFAKYPPFYALGDDYQVGVFRTPLAPLAEKVNGVQVLEKRSEPSNVERVLY</sequence>
<reference evidence="1 2" key="1">
    <citation type="submission" date="2022-04" db="EMBL/GenBank/DDBJ databases">
        <title>Positive selection, recombination, and allopatry shape intraspecific diversity of widespread and dominant cyanobacteria.</title>
        <authorList>
            <person name="Wei J."/>
            <person name="Shu W."/>
            <person name="Hu C."/>
        </authorList>
    </citation>
    <scope>NUCLEOTIDE SEQUENCE [LARGE SCALE GENOMIC DNA]</scope>
    <source>
        <strain evidence="1 2">GB2-A5</strain>
    </source>
</reference>
<organism evidence="1 2">
    <name type="scientific">Funiculus sociatus GB2-A5</name>
    <dbReference type="NCBI Taxonomy" id="2933946"/>
    <lineage>
        <taxon>Bacteria</taxon>
        <taxon>Bacillati</taxon>
        <taxon>Cyanobacteriota</taxon>
        <taxon>Cyanophyceae</taxon>
        <taxon>Coleofasciculales</taxon>
        <taxon>Coleofasciculaceae</taxon>
        <taxon>Funiculus</taxon>
    </lineage>
</organism>
<dbReference type="Proteomes" id="UP001442494">
    <property type="component" value="Unassembled WGS sequence"/>
</dbReference>
<evidence type="ECO:0000313" key="2">
    <source>
        <dbReference type="Proteomes" id="UP001442494"/>
    </source>
</evidence>
<dbReference type="InterPro" id="IPR017850">
    <property type="entry name" value="Alkaline_phosphatase_core_sf"/>
</dbReference>
<proteinExistence type="predicted"/>
<dbReference type="Gene3D" id="3.40.720.10">
    <property type="entry name" value="Alkaline Phosphatase, subunit A"/>
    <property type="match status" value="1"/>
</dbReference>
<gene>
    <name evidence="1" type="ORF">NDI37_16345</name>
</gene>
<name>A0ABV0JRF9_9CYAN</name>
<dbReference type="EMBL" id="JAMPKK010000036">
    <property type="protein sequence ID" value="MEP0866038.1"/>
    <property type="molecule type" value="Genomic_DNA"/>
</dbReference>
<dbReference type="RefSeq" id="WP_190419512.1">
    <property type="nucleotide sequence ID" value="NZ_JAMPKK010000036.1"/>
</dbReference>
<accession>A0ABV0JRF9</accession>